<dbReference type="SUPFAM" id="SSF51735">
    <property type="entry name" value="NAD(P)-binding Rossmann-fold domains"/>
    <property type="match status" value="1"/>
</dbReference>
<gene>
    <name evidence="1" type="ORF">LTR09_004883</name>
</gene>
<dbReference type="InterPro" id="IPR036291">
    <property type="entry name" value="NAD(P)-bd_dom_sf"/>
</dbReference>
<dbReference type="Gene3D" id="3.40.50.720">
    <property type="entry name" value="NAD(P)-binding Rossmann-like Domain"/>
    <property type="match status" value="1"/>
</dbReference>
<protein>
    <recommendedName>
        <fullName evidence="3">NAD(P)-binding domain-containing protein</fullName>
    </recommendedName>
</protein>
<organism evidence="1 2">
    <name type="scientific">Extremus antarcticus</name>
    <dbReference type="NCBI Taxonomy" id="702011"/>
    <lineage>
        <taxon>Eukaryota</taxon>
        <taxon>Fungi</taxon>
        <taxon>Dikarya</taxon>
        <taxon>Ascomycota</taxon>
        <taxon>Pezizomycotina</taxon>
        <taxon>Dothideomycetes</taxon>
        <taxon>Dothideomycetidae</taxon>
        <taxon>Mycosphaerellales</taxon>
        <taxon>Extremaceae</taxon>
        <taxon>Extremus</taxon>
    </lineage>
</organism>
<proteinExistence type="predicted"/>
<name>A0AAJ0DPG5_9PEZI</name>
<dbReference type="AlphaFoldDB" id="A0AAJ0DPG5"/>
<dbReference type="PANTHER" id="PTHR14097:SF9">
    <property type="entry name" value="EPIMERASE, PUTATIVE (AFU_ORTHOLOGUE AFUA_8G07320)-RELATED"/>
    <property type="match status" value="1"/>
</dbReference>
<dbReference type="Proteomes" id="UP001271007">
    <property type="component" value="Unassembled WGS sequence"/>
</dbReference>
<comment type="caution">
    <text evidence="1">The sequence shown here is derived from an EMBL/GenBank/DDBJ whole genome shotgun (WGS) entry which is preliminary data.</text>
</comment>
<evidence type="ECO:0008006" key="3">
    <source>
        <dbReference type="Google" id="ProtNLM"/>
    </source>
</evidence>
<evidence type="ECO:0000313" key="1">
    <source>
        <dbReference type="EMBL" id="KAK3054105.1"/>
    </source>
</evidence>
<dbReference type="EMBL" id="JAWDJX010000013">
    <property type="protein sequence ID" value="KAK3054105.1"/>
    <property type="molecule type" value="Genomic_DNA"/>
</dbReference>
<keyword evidence="2" id="KW-1185">Reference proteome</keyword>
<dbReference type="PANTHER" id="PTHR14097">
    <property type="entry name" value="OXIDOREDUCTASE HTATIP2"/>
    <property type="match status" value="1"/>
</dbReference>
<evidence type="ECO:0000313" key="2">
    <source>
        <dbReference type="Proteomes" id="UP001271007"/>
    </source>
</evidence>
<sequence length="219" mass="24473">MKVILTGSTGWIGSGVLKRCLALPSITFIVALTRRAMEIKDAKLQNIVHKDFLKYDESIIQQLKGAEACIWVLGSPTSGMEVHVDYTMTAVKMLLESIVPQSPTKPFRFVYTSGGLVPYLDSNVLFFLGEGRKARGVVDRKVLDVETQNPGRWESFVVRPWHVVDQPPMIRHVVANSWILREELAAIMVEAALNGGLPRLLDNATMRIKGQEAIEREKS</sequence>
<accession>A0AAJ0DPG5</accession>
<reference evidence="1" key="1">
    <citation type="submission" date="2023-04" db="EMBL/GenBank/DDBJ databases">
        <title>Black Yeasts Isolated from many extreme environments.</title>
        <authorList>
            <person name="Coleine C."/>
            <person name="Stajich J.E."/>
            <person name="Selbmann L."/>
        </authorList>
    </citation>
    <scope>NUCLEOTIDE SEQUENCE</scope>
    <source>
        <strain evidence="1">CCFEE 5312</strain>
    </source>
</reference>